<name>A0AAE1HNN5_9NEOP</name>
<accession>A0AAE1HNN5</accession>
<protein>
    <submittedName>
        <fullName evidence="7">Progestin and adipoQ receptor family member 4</fullName>
    </submittedName>
</protein>
<sequence length="248" mass="26529">MPPQGPPGPQPQLAERVAAAAMSAPVPAPAAARAPAPVPVPVATSDNRQQQPAGDDGLASLASRVANGSSDAYDQSVLRRRRDPDGDQVVECDVVQIPAAPAPSRPRCSWYCRQRDAEFLPLFLWQVFCPPEDASPVQDGAKGASSACPAAMGNNGYVQAKPAAPRCDEEPAQPDEREVSERGLLETGAVDGKPKLLTFDDVPQHLQFNPYIVTGYRPMSNFWGSLRSLFYLHNETVNIVTHGKHSAA</sequence>
<evidence type="ECO:0000256" key="2">
    <source>
        <dbReference type="ARBA" id="ARBA00007018"/>
    </source>
</evidence>
<comment type="caution">
    <text evidence="7">The sequence shown here is derived from an EMBL/GenBank/DDBJ whole genome shotgun (WGS) entry which is preliminary data.</text>
</comment>
<comment type="subcellular location">
    <subcellularLocation>
        <location evidence="1">Membrane</location>
        <topology evidence="1">Multi-pass membrane protein</topology>
    </subcellularLocation>
</comment>
<dbReference type="EMBL" id="JAHWGI010001191">
    <property type="protein sequence ID" value="KAK3924553.1"/>
    <property type="molecule type" value="Genomic_DNA"/>
</dbReference>
<dbReference type="InterPro" id="IPR004254">
    <property type="entry name" value="AdipoR/HlyIII-related"/>
</dbReference>
<evidence type="ECO:0000256" key="1">
    <source>
        <dbReference type="ARBA" id="ARBA00004141"/>
    </source>
</evidence>
<dbReference type="Proteomes" id="UP001219518">
    <property type="component" value="Unassembled WGS sequence"/>
</dbReference>
<evidence type="ECO:0000256" key="6">
    <source>
        <dbReference type="SAM" id="MobiDB-lite"/>
    </source>
</evidence>
<evidence type="ECO:0000313" key="8">
    <source>
        <dbReference type="Proteomes" id="UP001219518"/>
    </source>
</evidence>
<evidence type="ECO:0000256" key="4">
    <source>
        <dbReference type="ARBA" id="ARBA00022989"/>
    </source>
</evidence>
<keyword evidence="4" id="KW-1133">Transmembrane helix</keyword>
<dbReference type="GO" id="GO:0038023">
    <property type="term" value="F:signaling receptor activity"/>
    <property type="evidence" value="ECO:0007669"/>
    <property type="project" value="TreeGrafter"/>
</dbReference>
<feature type="compositionally biased region" description="Pro residues" evidence="6">
    <location>
        <begin position="1"/>
        <end position="10"/>
    </location>
</feature>
<evidence type="ECO:0000256" key="3">
    <source>
        <dbReference type="ARBA" id="ARBA00022692"/>
    </source>
</evidence>
<keyword evidence="8" id="KW-1185">Reference proteome</keyword>
<dbReference type="AlphaFoldDB" id="A0AAE1HNN5"/>
<keyword evidence="7" id="KW-0675">Receptor</keyword>
<dbReference type="GO" id="GO:0016020">
    <property type="term" value="C:membrane"/>
    <property type="evidence" value="ECO:0007669"/>
    <property type="project" value="UniProtKB-SubCell"/>
</dbReference>
<gene>
    <name evidence="7" type="ORF">KUF71_012686</name>
</gene>
<feature type="compositionally biased region" description="Low complexity" evidence="6">
    <location>
        <begin position="17"/>
        <end position="35"/>
    </location>
</feature>
<comment type="similarity">
    <text evidence="2">Belongs to the ADIPOR family.</text>
</comment>
<keyword evidence="5" id="KW-0472">Membrane</keyword>
<dbReference type="PANTHER" id="PTHR20855">
    <property type="entry name" value="ADIPOR/PROGESTIN RECEPTOR-RELATED"/>
    <property type="match status" value="1"/>
</dbReference>
<evidence type="ECO:0000256" key="5">
    <source>
        <dbReference type="ARBA" id="ARBA00023136"/>
    </source>
</evidence>
<reference evidence="7" key="1">
    <citation type="submission" date="2021-07" db="EMBL/GenBank/DDBJ databases">
        <authorList>
            <person name="Catto M.A."/>
            <person name="Jacobson A."/>
            <person name="Kennedy G."/>
            <person name="Labadie P."/>
            <person name="Hunt B.G."/>
            <person name="Srinivasan R."/>
        </authorList>
    </citation>
    <scope>NUCLEOTIDE SEQUENCE</scope>
    <source>
        <strain evidence="7">PL_HMW_Pooled</strain>
        <tissue evidence="7">Head</tissue>
    </source>
</reference>
<feature type="region of interest" description="Disordered" evidence="6">
    <location>
        <begin position="1"/>
        <end position="86"/>
    </location>
</feature>
<proteinExistence type="inferred from homology"/>
<evidence type="ECO:0000313" key="7">
    <source>
        <dbReference type="EMBL" id="KAK3924553.1"/>
    </source>
</evidence>
<reference evidence="7" key="2">
    <citation type="journal article" date="2023" name="BMC Genomics">
        <title>Pest status, molecular evolution, and epigenetic factors derived from the genome assembly of Frankliniella fusca, a thysanopteran phytovirus vector.</title>
        <authorList>
            <person name="Catto M.A."/>
            <person name="Labadie P.E."/>
            <person name="Jacobson A.L."/>
            <person name="Kennedy G.G."/>
            <person name="Srinivasan R."/>
            <person name="Hunt B.G."/>
        </authorList>
    </citation>
    <scope>NUCLEOTIDE SEQUENCE</scope>
    <source>
        <strain evidence="7">PL_HMW_Pooled</strain>
    </source>
</reference>
<keyword evidence="3" id="KW-0812">Transmembrane</keyword>
<organism evidence="7 8">
    <name type="scientific">Frankliniella fusca</name>
    <dbReference type="NCBI Taxonomy" id="407009"/>
    <lineage>
        <taxon>Eukaryota</taxon>
        <taxon>Metazoa</taxon>
        <taxon>Ecdysozoa</taxon>
        <taxon>Arthropoda</taxon>
        <taxon>Hexapoda</taxon>
        <taxon>Insecta</taxon>
        <taxon>Pterygota</taxon>
        <taxon>Neoptera</taxon>
        <taxon>Paraneoptera</taxon>
        <taxon>Thysanoptera</taxon>
        <taxon>Terebrantia</taxon>
        <taxon>Thripoidea</taxon>
        <taxon>Thripidae</taxon>
        <taxon>Frankliniella</taxon>
    </lineage>
</organism>
<dbReference type="PANTHER" id="PTHR20855:SF138">
    <property type="entry name" value="PROGESTIN AND ADIPOQ RECEPTOR FAMILY MEMBER 4"/>
    <property type="match status" value="1"/>
</dbReference>